<dbReference type="InterPro" id="IPR023214">
    <property type="entry name" value="HAD_sf"/>
</dbReference>
<proteinExistence type="predicted"/>
<dbReference type="Pfam" id="PF00702">
    <property type="entry name" value="Hydrolase"/>
    <property type="match status" value="1"/>
</dbReference>
<dbReference type="AlphaFoldDB" id="A0A2A8D417"/>
<dbReference type="RefSeq" id="WP_098042973.1">
    <property type="nucleotide sequence ID" value="NZ_CAURLQ010000015.1"/>
</dbReference>
<keyword evidence="2" id="KW-1185">Reference proteome</keyword>
<evidence type="ECO:0000313" key="1">
    <source>
        <dbReference type="EMBL" id="PEN15702.1"/>
    </source>
</evidence>
<dbReference type="SFLD" id="SFLDS00003">
    <property type="entry name" value="Haloacid_Dehalogenase"/>
    <property type="match status" value="1"/>
</dbReference>
<dbReference type="InterPro" id="IPR036412">
    <property type="entry name" value="HAD-like_sf"/>
</dbReference>
<gene>
    <name evidence="1" type="ORF">CRM92_08835</name>
</gene>
<organism evidence="1 2">
    <name type="scientific">Rothia dentocariosa</name>
    <dbReference type="NCBI Taxonomy" id="2047"/>
    <lineage>
        <taxon>Bacteria</taxon>
        <taxon>Bacillati</taxon>
        <taxon>Actinomycetota</taxon>
        <taxon>Actinomycetes</taxon>
        <taxon>Micrococcales</taxon>
        <taxon>Micrococcaceae</taxon>
        <taxon>Rothia</taxon>
    </lineage>
</organism>
<dbReference type="InterPro" id="IPR023198">
    <property type="entry name" value="PGP-like_dom2"/>
</dbReference>
<dbReference type="NCBIfam" id="TIGR01509">
    <property type="entry name" value="HAD-SF-IA-v3"/>
    <property type="match status" value="1"/>
</dbReference>
<dbReference type="Proteomes" id="UP000219947">
    <property type="component" value="Unassembled WGS sequence"/>
</dbReference>
<dbReference type="SUPFAM" id="SSF56784">
    <property type="entry name" value="HAD-like"/>
    <property type="match status" value="1"/>
</dbReference>
<dbReference type="InterPro" id="IPR006439">
    <property type="entry name" value="HAD-SF_hydro_IA"/>
</dbReference>
<dbReference type="Gene3D" id="1.10.150.240">
    <property type="entry name" value="Putative phosphatase, domain 2"/>
    <property type="match status" value="1"/>
</dbReference>
<accession>A0A2A8D417</accession>
<dbReference type="PANTHER" id="PTHR18901:SF38">
    <property type="entry name" value="PSEUDOURIDINE-5'-PHOSPHATASE"/>
    <property type="match status" value="1"/>
</dbReference>
<dbReference type="EMBL" id="PDEV01000004">
    <property type="protein sequence ID" value="PEN15702.1"/>
    <property type="molecule type" value="Genomic_DNA"/>
</dbReference>
<dbReference type="PANTHER" id="PTHR18901">
    <property type="entry name" value="2-DEOXYGLUCOSE-6-PHOSPHATE PHOSPHATASE 2"/>
    <property type="match status" value="1"/>
</dbReference>
<dbReference type="SFLD" id="SFLDG01129">
    <property type="entry name" value="C1.5:_HAD__Beta-PGM__Phosphata"/>
    <property type="match status" value="1"/>
</dbReference>
<protein>
    <submittedName>
        <fullName evidence="1">Haloacid dehalogenase</fullName>
    </submittedName>
</protein>
<reference evidence="1" key="1">
    <citation type="submission" date="2017-10" db="EMBL/GenBank/DDBJ databases">
        <title>Kefir isolates.</title>
        <authorList>
            <person name="Kim Y."/>
            <person name="Blasche S."/>
        </authorList>
    </citation>
    <scope>NUCLEOTIDE SEQUENCE [LARGE SCALE GENOMIC DNA]</scope>
    <source>
        <strain evidence="1">OG2-2</strain>
    </source>
</reference>
<name>A0A2A8D417_9MICC</name>
<evidence type="ECO:0000313" key="2">
    <source>
        <dbReference type="Proteomes" id="UP000219947"/>
    </source>
</evidence>
<comment type="caution">
    <text evidence="1">The sequence shown here is derived from an EMBL/GenBank/DDBJ whole genome shotgun (WGS) entry which is preliminary data.</text>
</comment>
<dbReference type="CDD" id="cd07505">
    <property type="entry name" value="HAD_BPGM-like"/>
    <property type="match status" value="1"/>
</dbReference>
<sequence>MFEHTVPASWFPRCAIFDCDGVLLDSETAWNRVQRELFNRWNIPFSDDLEEQLTGLSAHQVAETLARLSYTGDPNNTQEYAQHQHNTLTELARIEADIINAGVDLVPGAQEFLSYLGEHMPVAVASNSTAGILDTKMHTYGYAPLVRTWVSCDDVPHGKPAPDIYREAARRLGFAGPDALSIEDSPAGAQAARDAGTKVLIYVPHGDFAAVPRGFGHFDTFTDPQLWRTARDWVARLEDSAVKASTTLMAES</sequence>
<dbReference type="Gene3D" id="3.40.50.1000">
    <property type="entry name" value="HAD superfamily/HAD-like"/>
    <property type="match status" value="1"/>
</dbReference>